<dbReference type="EMBL" id="JBHMBC010000013">
    <property type="protein sequence ID" value="MFB9819667.1"/>
    <property type="molecule type" value="Genomic_DNA"/>
</dbReference>
<evidence type="ECO:0000259" key="15">
    <source>
        <dbReference type="Pfam" id="PF16555"/>
    </source>
</evidence>
<dbReference type="InterPro" id="IPR013324">
    <property type="entry name" value="RNA_pol_sigma_r3/r4-like"/>
</dbReference>
<feature type="domain" description="Putative zinc-finger" evidence="14">
    <location>
        <begin position="204"/>
        <end position="237"/>
    </location>
</feature>
<dbReference type="InterPro" id="IPR013325">
    <property type="entry name" value="RNA_pol_sigma_r2"/>
</dbReference>
<dbReference type="NCBIfam" id="NF033902">
    <property type="entry name" value="iso_D2_wall_anc"/>
    <property type="match status" value="1"/>
</dbReference>
<dbReference type="RefSeq" id="WP_234753954.1">
    <property type="nucleotide sequence ID" value="NZ_BAAAWN010000001.1"/>
</dbReference>
<evidence type="ECO:0000256" key="11">
    <source>
        <dbReference type="SAM" id="Phobius"/>
    </source>
</evidence>
<name>A0ABV5Y0G8_ARTRM</name>
<dbReference type="InterPro" id="IPR027383">
    <property type="entry name" value="Znf_put"/>
</dbReference>
<dbReference type="Gene3D" id="1.10.10.1320">
    <property type="entry name" value="Anti-sigma factor, zinc-finger domain"/>
    <property type="match status" value="1"/>
</dbReference>
<dbReference type="Gene3D" id="2.60.40.740">
    <property type="match status" value="1"/>
</dbReference>
<accession>A0ABV5Y0G8</accession>
<dbReference type="PANTHER" id="PTHR43133">
    <property type="entry name" value="RNA POLYMERASE ECF-TYPE SIGMA FACTO"/>
    <property type="match status" value="1"/>
</dbReference>
<feature type="transmembrane region" description="Helical" evidence="11">
    <location>
        <begin position="844"/>
        <end position="862"/>
    </location>
</feature>
<evidence type="ECO:0000256" key="4">
    <source>
        <dbReference type="ARBA" id="ARBA00022729"/>
    </source>
</evidence>
<evidence type="ECO:0000256" key="8">
    <source>
        <dbReference type="ARBA" id="ARBA00023125"/>
    </source>
</evidence>
<keyword evidence="9" id="KW-0804">Transcription</keyword>
<evidence type="ECO:0000256" key="2">
    <source>
        <dbReference type="ARBA" id="ARBA00022512"/>
    </source>
</evidence>
<keyword evidence="11" id="KW-0812">Transmembrane</keyword>
<feature type="domain" description="RNA polymerase sigma-70 region 2" evidence="13">
    <location>
        <begin position="40"/>
        <end position="109"/>
    </location>
</feature>
<dbReference type="Pfam" id="PF00746">
    <property type="entry name" value="Gram_pos_anchor"/>
    <property type="match status" value="1"/>
</dbReference>
<dbReference type="Pfam" id="PF04542">
    <property type="entry name" value="Sigma70_r2"/>
    <property type="match status" value="1"/>
</dbReference>
<dbReference type="Gene3D" id="2.60.40.10">
    <property type="entry name" value="Immunoglobulins"/>
    <property type="match status" value="2"/>
</dbReference>
<dbReference type="Gene3D" id="1.10.1740.10">
    <property type="match status" value="1"/>
</dbReference>
<protein>
    <submittedName>
        <fullName evidence="17">SpaH/EbpB family LPXTG-anchored major pilin</fullName>
    </submittedName>
</protein>
<keyword evidence="11" id="KW-0472">Membrane</keyword>
<dbReference type="InterPro" id="IPR007627">
    <property type="entry name" value="RNA_pol_sigma70_r2"/>
</dbReference>
<feature type="compositionally biased region" description="Pro residues" evidence="10">
    <location>
        <begin position="372"/>
        <end position="383"/>
    </location>
</feature>
<comment type="caution">
    <text evidence="17">The sequence shown here is derived from an EMBL/GenBank/DDBJ whole genome shotgun (WGS) entry which is preliminary data.</text>
</comment>
<dbReference type="InterPro" id="IPR041916">
    <property type="entry name" value="Anti_sigma_zinc_sf"/>
</dbReference>
<feature type="region of interest" description="Disordered" evidence="10">
    <location>
        <begin position="350"/>
        <end position="401"/>
    </location>
</feature>
<keyword evidence="3" id="KW-0964">Secreted</keyword>
<dbReference type="InterPro" id="IPR013783">
    <property type="entry name" value="Ig-like_fold"/>
</dbReference>
<dbReference type="InterPro" id="IPR041033">
    <property type="entry name" value="SpaA_PFL_dom_1"/>
</dbReference>
<feature type="domain" description="SpaA-like prealbumin fold" evidence="16">
    <location>
        <begin position="713"/>
        <end position="826"/>
    </location>
</feature>
<dbReference type="SUPFAM" id="SSF88659">
    <property type="entry name" value="Sigma3 and sigma4 domains of RNA polymerase sigma factors"/>
    <property type="match status" value="1"/>
</dbReference>
<dbReference type="InterPro" id="IPR036388">
    <property type="entry name" value="WH-like_DNA-bd_sf"/>
</dbReference>
<evidence type="ECO:0000256" key="5">
    <source>
        <dbReference type="ARBA" id="ARBA00023015"/>
    </source>
</evidence>
<evidence type="ECO:0000313" key="17">
    <source>
        <dbReference type="EMBL" id="MFB9819667.1"/>
    </source>
</evidence>
<evidence type="ECO:0000259" key="12">
    <source>
        <dbReference type="Pfam" id="PF00746"/>
    </source>
</evidence>
<reference evidence="17 18" key="1">
    <citation type="submission" date="2024-09" db="EMBL/GenBank/DDBJ databases">
        <authorList>
            <person name="Sun Q."/>
            <person name="Mori K."/>
        </authorList>
    </citation>
    <scope>NUCLEOTIDE SEQUENCE [LARGE SCALE GENOMIC DNA]</scope>
    <source>
        <strain evidence="17 18">JCM 1334</strain>
    </source>
</reference>
<feature type="compositionally biased region" description="Low complexity" evidence="10">
    <location>
        <begin position="356"/>
        <end position="367"/>
    </location>
</feature>
<dbReference type="InterPro" id="IPR032364">
    <property type="entry name" value="GramPos_pilinD1_N"/>
</dbReference>
<keyword evidence="2" id="KW-0134">Cell wall</keyword>
<proteinExistence type="inferred from homology"/>
<sequence>MGQVSEDGSNGGDASIAVGHSDPQIMAMVRDGDASAFDVLFQRHLAAAKFVARAQTDNVSDADDVVSEAFASIFQALTEGKGPDHFFRSYLLTAVRRIAHDRNRKSRRTQVVGDVDVLDTVVVDADTVLDAFESSTMAKAFKSLPERWQAALWHVDIEGLKPAAAAPFIGLSPNGVSSLVIRAREGLRQAYLQNHVNVASDDSCVEFSSLLGKYVRNGLKRASQEKVKAHLEECSKCTAVLVELNDVQAGMRALVFPLVVGVVFTPAVTAGFFPGTVLLESLLPGGVLPEPFLPEPFLRESFLRGGVEPAAAGLRSVGGFWKMAVAAMVLGGLAIAGILMWLGQTSPTPMAEADVPSIAPSAPQSAPERGPTAPPPSPAPTSDPPAIAVPQPPAPAPIVPEAVPAPRETARVVDSGTGITNPVRETGSLTIHKYERPASPTNLPNDGTVLTAAQLQGLTPMAGVTFAVQKVNNIDLTTNAGWAAAAALTPDQAVTQAATPGSKVTTGAAGTATLGNLPLGLYLVTETGYPAGVTPAAPFLVTVPMTDPAGGNSWLYDVNVYPKNAVTGATKSVNDVSVVKLGDNVQWTISSDIPNVNPIDGYRIVDKLDSKLSYTNSTVALSNNAALALNTDYSIAFDTATNTLTVDFTASGRAILAANPTAKVVVTVNTTVNTVGEVTNTALVYPNAASFNITPGQPGGPVVTPPVAVTKWGNIVLHKKDSQSSAALAGAGFSVYPSRADALAGTNAISVGGSNSWTTDASGNLVISGLRYSNKANGKPVSPGQPGYQSYWLVETKAPSGYALLAQPVETTVTSNDPSAVTVTIGNIKQNAGFQLPLTGVGTWALPAGGILVLAGAGLFMVTGRRKPTEVK</sequence>
<keyword evidence="18" id="KW-1185">Reference proteome</keyword>
<evidence type="ECO:0000256" key="3">
    <source>
        <dbReference type="ARBA" id="ARBA00022525"/>
    </source>
</evidence>
<dbReference type="InterPro" id="IPR039425">
    <property type="entry name" value="RNA_pol_sigma-70-like"/>
</dbReference>
<evidence type="ECO:0000259" key="14">
    <source>
        <dbReference type="Pfam" id="PF13490"/>
    </source>
</evidence>
<dbReference type="NCBIfam" id="TIGR02937">
    <property type="entry name" value="sigma70-ECF"/>
    <property type="match status" value="1"/>
</dbReference>
<dbReference type="Pfam" id="PF17802">
    <property type="entry name" value="SpaA"/>
    <property type="match status" value="1"/>
</dbReference>
<keyword evidence="8" id="KW-0238">DNA-binding</keyword>
<keyword evidence="4" id="KW-0732">Signal</keyword>
<evidence type="ECO:0000259" key="13">
    <source>
        <dbReference type="Pfam" id="PF04542"/>
    </source>
</evidence>
<feature type="transmembrane region" description="Helical" evidence="11">
    <location>
        <begin position="254"/>
        <end position="273"/>
    </location>
</feature>
<dbReference type="InterPro" id="IPR048052">
    <property type="entry name" value="FM1-like"/>
</dbReference>
<dbReference type="InterPro" id="IPR019931">
    <property type="entry name" value="LPXTG_anchor"/>
</dbReference>
<feature type="domain" description="Gram-positive cocci surface proteins LPxTG" evidence="12">
    <location>
        <begin position="829"/>
        <end position="867"/>
    </location>
</feature>
<evidence type="ECO:0000256" key="7">
    <source>
        <dbReference type="ARBA" id="ARBA00023088"/>
    </source>
</evidence>
<evidence type="ECO:0000256" key="10">
    <source>
        <dbReference type="SAM" id="MobiDB-lite"/>
    </source>
</evidence>
<feature type="transmembrane region" description="Helical" evidence="11">
    <location>
        <begin position="323"/>
        <end position="342"/>
    </location>
</feature>
<comment type="similarity">
    <text evidence="1">Belongs to the sigma-70 factor family. ECF subfamily.</text>
</comment>
<evidence type="ECO:0000256" key="1">
    <source>
        <dbReference type="ARBA" id="ARBA00010641"/>
    </source>
</evidence>
<evidence type="ECO:0000259" key="16">
    <source>
        <dbReference type="Pfam" id="PF17802"/>
    </source>
</evidence>
<keyword evidence="6" id="KW-0731">Sigma factor</keyword>
<dbReference type="NCBIfam" id="TIGR04226">
    <property type="entry name" value="RrgB_K2N_iso_D2"/>
    <property type="match status" value="1"/>
</dbReference>
<keyword evidence="5" id="KW-0805">Transcription regulation</keyword>
<evidence type="ECO:0000256" key="6">
    <source>
        <dbReference type="ARBA" id="ARBA00023082"/>
    </source>
</evidence>
<organism evidence="17 18">
    <name type="scientific">Arthrobacter ramosus</name>
    <dbReference type="NCBI Taxonomy" id="1672"/>
    <lineage>
        <taxon>Bacteria</taxon>
        <taxon>Bacillati</taxon>
        <taxon>Actinomycetota</taxon>
        <taxon>Actinomycetes</taxon>
        <taxon>Micrococcales</taxon>
        <taxon>Micrococcaceae</taxon>
        <taxon>Arthrobacter</taxon>
    </lineage>
</organism>
<keyword evidence="7" id="KW-0572">Peptidoglycan-anchor</keyword>
<dbReference type="PANTHER" id="PTHR43133:SF8">
    <property type="entry name" value="RNA POLYMERASE SIGMA FACTOR HI_1459-RELATED"/>
    <property type="match status" value="1"/>
</dbReference>
<dbReference type="Gene3D" id="1.10.10.10">
    <property type="entry name" value="Winged helix-like DNA-binding domain superfamily/Winged helix DNA-binding domain"/>
    <property type="match status" value="1"/>
</dbReference>
<evidence type="ECO:0000256" key="9">
    <source>
        <dbReference type="ARBA" id="ARBA00023163"/>
    </source>
</evidence>
<keyword evidence="11" id="KW-1133">Transmembrane helix</keyword>
<dbReference type="Pfam" id="PF13490">
    <property type="entry name" value="zf-HC2"/>
    <property type="match status" value="1"/>
</dbReference>
<dbReference type="InterPro" id="IPR014284">
    <property type="entry name" value="RNA_pol_sigma-70_dom"/>
</dbReference>
<dbReference type="Proteomes" id="UP001589702">
    <property type="component" value="Unassembled WGS sequence"/>
</dbReference>
<dbReference type="Pfam" id="PF16555">
    <property type="entry name" value="GramPos_pilinD1"/>
    <property type="match status" value="1"/>
</dbReference>
<feature type="domain" description="Gram-positive pilin subunit D1 N-terminal" evidence="15">
    <location>
        <begin position="425"/>
        <end position="564"/>
    </location>
</feature>
<dbReference type="InterPro" id="IPR026466">
    <property type="entry name" value="Fim_isopep_form_D2_dom"/>
</dbReference>
<dbReference type="SUPFAM" id="SSF88946">
    <property type="entry name" value="Sigma2 domain of RNA polymerase sigma factors"/>
    <property type="match status" value="1"/>
</dbReference>
<evidence type="ECO:0000313" key="18">
    <source>
        <dbReference type="Proteomes" id="UP001589702"/>
    </source>
</evidence>
<gene>
    <name evidence="17" type="ORF">ACFFP1_09155</name>
</gene>